<comment type="caution">
    <text evidence="1">The sequence shown here is derived from an EMBL/GenBank/DDBJ whole genome shotgun (WGS) entry which is preliminary data.</text>
</comment>
<evidence type="ECO:0000313" key="2">
    <source>
        <dbReference type="Proteomes" id="UP000186817"/>
    </source>
</evidence>
<keyword evidence="2" id="KW-1185">Reference proteome</keyword>
<accession>A0A1Q9BSR5</accession>
<dbReference type="Proteomes" id="UP000186817">
    <property type="component" value="Unassembled WGS sequence"/>
</dbReference>
<dbReference type="AlphaFoldDB" id="A0A1Q9BSR5"/>
<gene>
    <name evidence="1" type="ORF">AK812_SmicGene47055</name>
</gene>
<proteinExistence type="predicted"/>
<evidence type="ECO:0000313" key="1">
    <source>
        <dbReference type="EMBL" id="OLP73640.1"/>
    </source>
</evidence>
<dbReference type="EMBL" id="LSRX01005056">
    <property type="protein sequence ID" value="OLP73640.1"/>
    <property type="molecule type" value="Genomic_DNA"/>
</dbReference>
<sequence>MFQNNQAPRHALAELRAALTAEAVAQRVEEDLGDSCLEAGG</sequence>
<name>A0A1Q9BSR5_SYMMI</name>
<organism evidence="1 2">
    <name type="scientific">Symbiodinium microadriaticum</name>
    <name type="common">Dinoflagellate</name>
    <name type="synonym">Zooxanthella microadriatica</name>
    <dbReference type="NCBI Taxonomy" id="2951"/>
    <lineage>
        <taxon>Eukaryota</taxon>
        <taxon>Sar</taxon>
        <taxon>Alveolata</taxon>
        <taxon>Dinophyceae</taxon>
        <taxon>Suessiales</taxon>
        <taxon>Symbiodiniaceae</taxon>
        <taxon>Symbiodinium</taxon>
    </lineage>
</organism>
<protein>
    <submittedName>
        <fullName evidence="1">Uncharacterized protein</fullName>
    </submittedName>
</protein>
<reference evidence="1 2" key="1">
    <citation type="submission" date="2016-02" db="EMBL/GenBank/DDBJ databases">
        <title>Genome analysis of coral dinoflagellate symbionts highlights evolutionary adaptations to a symbiotic lifestyle.</title>
        <authorList>
            <person name="Aranda M."/>
            <person name="Li Y."/>
            <person name="Liew Y.J."/>
            <person name="Baumgarten S."/>
            <person name="Simakov O."/>
            <person name="Wilson M."/>
            <person name="Piel J."/>
            <person name="Ashoor H."/>
            <person name="Bougouffa S."/>
            <person name="Bajic V.B."/>
            <person name="Ryu T."/>
            <person name="Ravasi T."/>
            <person name="Bayer T."/>
            <person name="Micklem G."/>
            <person name="Kim H."/>
            <person name="Bhak J."/>
            <person name="Lajeunesse T.C."/>
            <person name="Voolstra C.R."/>
        </authorList>
    </citation>
    <scope>NUCLEOTIDE SEQUENCE [LARGE SCALE GENOMIC DNA]</scope>
    <source>
        <strain evidence="1 2">CCMP2467</strain>
    </source>
</reference>
<feature type="non-terminal residue" evidence="1">
    <location>
        <position position="41"/>
    </location>
</feature>